<sequence>MARTRTQKALSKAKRAGMYCAAQSRKTNGHYADISQHVRMRPTKQVQLQKKKRIVQSDASFFVLIRVFSGFL</sequence>
<proteinExistence type="predicted"/>
<comment type="caution">
    <text evidence="1">The sequence shown here is derived from an EMBL/GenBank/DDBJ whole genome shotgun (WGS) entry which is preliminary data.</text>
</comment>
<gene>
    <name evidence="1" type="ORF">QOZ95_002954</name>
</gene>
<dbReference type="RefSeq" id="WP_152379058.1">
    <property type="nucleotide sequence ID" value="NZ_CP045298.1"/>
</dbReference>
<protein>
    <recommendedName>
        <fullName evidence="3">YqkK</fullName>
    </recommendedName>
</protein>
<dbReference type="EMBL" id="JAUSWA010000016">
    <property type="protein sequence ID" value="MDQ0494787.1"/>
    <property type="molecule type" value="Genomic_DNA"/>
</dbReference>
<reference evidence="1 2" key="1">
    <citation type="submission" date="2023-07" db="EMBL/GenBank/DDBJ databases">
        <title>Genomic Encyclopedia of Type Strains, Phase IV (KMG-IV): sequencing the most valuable type-strain genomes for metagenomic binning, comparative biology and taxonomic classification.</title>
        <authorList>
            <person name="Goeker M."/>
        </authorList>
    </citation>
    <scope>NUCLEOTIDE SEQUENCE [LARGE SCALE GENOMIC DNA]</scope>
    <source>
        <strain evidence="1 2">DSM 14914</strain>
    </source>
</reference>
<dbReference type="Proteomes" id="UP001242811">
    <property type="component" value="Unassembled WGS sequence"/>
</dbReference>
<keyword evidence="2" id="KW-1185">Reference proteome</keyword>
<evidence type="ECO:0000313" key="2">
    <source>
        <dbReference type="Proteomes" id="UP001242811"/>
    </source>
</evidence>
<evidence type="ECO:0000313" key="1">
    <source>
        <dbReference type="EMBL" id="MDQ0494787.1"/>
    </source>
</evidence>
<evidence type="ECO:0008006" key="3">
    <source>
        <dbReference type="Google" id="ProtNLM"/>
    </source>
</evidence>
<organism evidence="1 2">
    <name type="scientific">Paenibacillus brasilensis</name>
    <dbReference type="NCBI Taxonomy" id="128574"/>
    <lineage>
        <taxon>Bacteria</taxon>
        <taxon>Bacillati</taxon>
        <taxon>Bacillota</taxon>
        <taxon>Bacilli</taxon>
        <taxon>Bacillales</taxon>
        <taxon>Paenibacillaceae</taxon>
        <taxon>Paenibacillus</taxon>
    </lineage>
</organism>
<name>A0ABU0L2Q4_9BACL</name>
<accession>A0ABU0L2Q4</accession>